<evidence type="ECO:0000313" key="2">
    <source>
        <dbReference type="EMBL" id="GIY24493.1"/>
    </source>
</evidence>
<dbReference type="EMBL" id="BPLR01008416">
    <property type="protein sequence ID" value="GIY24493.1"/>
    <property type="molecule type" value="Genomic_DNA"/>
</dbReference>
<reference evidence="2 3" key="1">
    <citation type="submission" date="2021-06" db="EMBL/GenBank/DDBJ databases">
        <title>Caerostris extrusa draft genome.</title>
        <authorList>
            <person name="Kono N."/>
            <person name="Arakawa K."/>
        </authorList>
    </citation>
    <scope>NUCLEOTIDE SEQUENCE [LARGE SCALE GENOMIC DNA]</scope>
</reference>
<name>A0AAV4RRF6_CAEEX</name>
<gene>
    <name evidence="2" type="ORF">CEXT_384671</name>
</gene>
<evidence type="ECO:0000313" key="3">
    <source>
        <dbReference type="Proteomes" id="UP001054945"/>
    </source>
</evidence>
<feature type="signal peptide" evidence="1">
    <location>
        <begin position="1"/>
        <end position="22"/>
    </location>
</feature>
<protein>
    <recommendedName>
        <fullName evidence="4">Secreted protein</fullName>
    </recommendedName>
</protein>
<feature type="chain" id="PRO_5043517559" description="Secreted protein" evidence="1">
    <location>
        <begin position="23"/>
        <end position="153"/>
    </location>
</feature>
<keyword evidence="3" id="KW-1185">Reference proteome</keyword>
<organism evidence="2 3">
    <name type="scientific">Caerostris extrusa</name>
    <name type="common">Bark spider</name>
    <name type="synonym">Caerostris bankana</name>
    <dbReference type="NCBI Taxonomy" id="172846"/>
    <lineage>
        <taxon>Eukaryota</taxon>
        <taxon>Metazoa</taxon>
        <taxon>Ecdysozoa</taxon>
        <taxon>Arthropoda</taxon>
        <taxon>Chelicerata</taxon>
        <taxon>Arachnida</taxon>
        <taxon>Araneae</taxon>
        <taxon>Araneomorphae</taxon>
        <taxon>Entelegynae</taxon>
        <taxon>Araneoidea</taxon>
        <taxon>Araneidae</taxon>
        <taxon>Caerostris</taxon>
    </lineage>
</organism>
<sequence length="153" mass="17002">MFPVKPFTLLFILGKAPVSLRATVLLVGCTKTEYWVPEHPLGGECELIEGIEKYESGVGKDRLLPPLLPRLRNRSFDGRCFPIAKRLTNDALILHPLKHKSQCGWGRELCGGVPHPPGGVISVCERRWGREGSVFQGEPCSHGSRVTRAREHP</sequence>
<keyword evidence="1" id="KW-0732">Signal</keyword>
<accession>A0AAV4RRF6</accession>
<dbReference type="Proteomes" id="UP001054945">
    <property type="component" value="Unassembled WGS sequence"/>
</dbReference>
<evidence type="ECO:0008006" key="4">
    <source>
        <dbReference type="Google" id="ProtNLM"/>
    </source>
</evidence>
<comment type="caution">
    <text evidence="2">The sequence shown here is derived from an EMBL/GenBank/DDBJ whole genome shotgun (WGS) entry which is preliminary data.</text>
</comment>
<dbReference type="AlphaFoldDB" id="A0AAV4RRF6"/>
<evidence type="ECO:0000256" key="1">
    <source>
        <dbReference type="SAM" id="SignalP"/>
    </source>
</evidence>
<proteinExistence type="predicted"/>